<dbReference type="GO" id="GO:0032259">
    <property type="term" value="P:methylation"/>
    <property type="evidence" value="ECO:0007669"/>
    <property type="project" value="UniProtKB-KW"/>
</dbReference>
<feature type="active site" evidence="7">
    <location>
        <position position="71"/>
    </location>
</feature>
<dbReference type="EMBL" id="JBIMPR010000003">
    <property type="protein sequence ID" value="MFH5773572.1"/>
    <property type="molecule type" value="Genomic_DNA"/>
</dbReference>
<dbReference type="Pfam" id="PF00145">
    <property type="entry name" value="DNA_methylase"/>
    <property type="match status" value="2"/>
</dbReference>
<evidence type="ECO:0000256" key="2">
    <source>
        <dbReference type="ARBA" id="ARBA00022603"/>
    </source>
</evidence>
<keyword evidence="2 7" id="KW-0489">Methyltransferase</keyword>
<dbReference type="RefSeq" id="WP_395132429.1">
    <property type="nucleotide sequence ID" value="NZ_JBIMPR010000003.1"/>
</dbReference>
<dbReference type="PROSITE" id="PS51679">
    <property type="entry name" value="SAM_MT_C5"/>
    <property type="match status" value="1"/>
</dbReference>
<keyword evidence="9" id="KW-1185">Reference proteome</keyword>
<evidence type="ECO:0000313" key="9">
    <source>
        <dbReference type="Proteomes" id="UP001609376"/>
    </source>
</evidence>
<name>A0ABW7LHH4_9RHOB</name>
<dbReference type="InterPro" id="IPR050750">
    <property type="entry name" value="C5-MTase"/>
</dbReference>
<reference evidence="8 9" key="1">
    <citation type="submission" date="2024-10" db="EMBL/GenBank/DDBJ databases">
        <title>Paracoccus drimophilus sp. nov., a novel bacterium from corn roots in Hunan.</title>
        <authorList>
            <person name="Li X."/>
        </authorList>
    </citation>
    <scope>NUCLEOTIDE SEQUENCE [LARGE SCALE GENOMIC DNA]</scope>
    <source>
        <strain evidence="8 9">NGMCC 1.201697</strain>
    </source>
</reference>
<evidence type="ECO:0000313" key="8">
    <source>
        <dbReference type="EMBL" id="MFH5773572.1"/>
    </source>
</evidence>
<dbReference type="PROSITE" id="PS00094">
    <property type="entry name" value="C5_MTASE_1"/>
    <property type="match status" value="1"/>
</dbReference>
<comment type="similarity">
    <text evidence="7">Belongs to the class I-like SAM-binding methyltransferase superfamily. C5-methyltransferase family.</text>
</comment>
<keyword evidence="5" id="KW-0680">Restriction system</keyword>
<dbReference type="InterPro" id="IPR029063">
    <property type="entry name" value="SAM-dependent_MTases_sf"/>
</dbReference>
<evidence type="ECO:0000256" key="1">
    <source>
        <dbReference type="ARBA" id="ARBA00011975"/>
    </source>
</evidence>
<dbReference type="Proteomes" id="UP001609376">
    <property type="component" value="Unassembled WGS sequence"/>
</dbReference>
<dbReference type="PANTHER" id="PTHR46098:SF1">
    <property type="entry name" value="TRNA (CYTOSINE(38)-C(5))-METHYLTRANSFERASE"/>
    <property type="match status" value="1"/>
</dbReference>
<comment type="catalytic activity">
    <reaction evidence="6">
        <text>a 2'-deoxycytidine in DNA + S-adenosyl-L-methionine = a 5-methyl-2'-deoxycytidine in DNA + S-adenosyl-L-homocysteine + H(+)</text>
        <dbReference type="Rhea" id="RHEA:13681"/>
        <dbReference type="Rhea" id="RHEA-COMP:11369"/>
        <dbReference type="Rhea" id="RHEA-COMP:11370"/>
        <dbReference type="ChEBI" id="CHEBI:15378"/>
        <dbReference type="ChEBI" id="CHEBI:57856"/>
        <dbReference type="ChEBI" id="CHEBI:59789"/>
        <dbReference type="ChEBI" id="CHEBI:85452"/>
        <dbReference type="ChEBI" id="CHEBI:85454"/>
        <dbReference type="EC" id="2.1.1.37"/>
    </reaction>
</comment>
<evidence type="ECO:0000256" key="4">
    <source>
        <dbReference type="ARBA" id="ARBA00022691"/>
    </source>
</evidence>
<dbReference type="Gene3D" id="3.90.120.10">
    <property type="entry name" value="DNA Methylase, subunit A, domain 2"/>
    <property type="match status" value="1"/>
</dbReference>
<dbReference type="InterPro" id="IPR001525">
    <property type="entry name" value="C5_MeTfrase"/>
</dbReference>
<organism evidence="8 9">
    <name type="scientific">Paracoccus broussonetiae subsp. drimophilus</name>
    <dbReference type="NCBI Taxonomy" id="3373869"/>
    <lineage>
        <taxon>Bacteria</taxon>
        <taxon>Pseudomonadati</taxon>
        <taxon>Pseudomonadota</taxon>
        <taxon>Alphaproteobacteria</taxon>
        <taxon>Rhodobacterales</taxon>
        <taxon>Paracoccaceae</taxon>
        <taxon>Paracoccus</taxon>
        <taxon>Paracoccus broussonetiae</taxon>
    </lineage>
</organism>
<dbReference type="EC" id="2.1.1.37" evidence="1"/>
<comment type="caution">
    <text evidence="8">The sequence shown here is derived from an EMBL/GenBank/DDBJ whole genome shotgun (WGS) entry which is preliminary data.</text>
</comment>
<keyword evidence="4 7" id="KW-0949">S-adenosyl-L-methionine</keyword>
<evidence type="ECO:0000256" key="3">
    <source>
        <dbReference type="ARBA" id="ARBA00022679"/>
    </source>
</evidence>
<dbReference type="PANTHER" id="PTHR46098">
    <property type="entry name" value="TRNA (CYTOSINE(38)-C(5))-METHYLTRANSFERASE"/>
    <property type="match status" value="1"/>
</dbReference>
<sequence length="444" mass="47765">MRYLSVCSGIEAATQAWHPLGWTPVAFSEIEPFPCAVLQHHYPQVPNWGDMTKFEEWPDAAIDVLCGGTPCQDYSIAGQRLGMAGARGQLTLTFVEIAARYRPDWLVWENVPGVLSSNGGRDFARFLGDLSGTVIEVPAGGWSNSGIIAGIGDAYGIAYRVLDAQHTRTRRFPFAVPQRRRRVWVVGYLGDWRRAAAVLFDRESLSGHPAPRREAGQIAPTIPARSLGGGGLGTDFDCDGGLIPSWPAPVAPTLDSHFGEKMGLENQHINGGCGLFVAHTLRGDGFDASEDGTGRGTPIVPVHPITLMQRGRDDGPSIEWRQDGTANALLTPNGGRAGMGVGCVAFGAQNAAGQGDSVSLEFSPTLDKSKTPGVMTPWAVRRLTPRECEALQGFPRDFTNIPWRKKPDAPDGPRYKALGNSWAVNCAEWIGERIDVIAALEAAA</sequence>
<dbReference type="SUPFAM" id="SSF53335">
    <property type="entry name" value="S-adenosyl-L-methionine-dependent methyltransferases"/>
    <property type="match status" value="1"/>
</dbReference>
<dbReference type="PRINTS" id="PR00105">
    <property type="entry name" value="C5METTRFRASE"/>
</dbReference>
<gene>
    <name evidence="8" type="ORF">ACHFJ0_04915</name>
</gene>
<evidence type="ECO:0000256" key="7">
    <source>
        <dbReference type="PROSITE-ProRule" id="PRU01016"/>
    </source>
</evidence>
<protein>
    <recommendedName>
        <fullName evidence="1">DNA (cytosine-5-)-methyltransferase</fullName>
        <ecNumber evidence="1">2.1.1.37</ecNumber>
    </recommendedName>
</protein>
<keyword evidence="3 7" id="KW-0808">Transferase</keyword>
<dbReference type="InterPro" id="IPR018117">
    <property type="entry name" value="C5_DNA_meth_AS"/>
</dbReference>
<accession>A0ABW7LHH4</accession>
<evidence type="ECO:0000256" key="6">
    <source>
        <dbReference type="ARBA" id="ARBA00047422"/>
    </source>
</evidence>
<evidence type="ECO:0000256" key="5">
    <source>
        <dbReference type="ARBA" id="ARBA00022747"/>
    </source>
</evidence>
<dbReference type="Gene3D" id="3.40.50.150">
    <property type="entry name" value="Vaccinia Virus protein VP39"/>
    <property type="match status" value="1"/>
</dbReference>
<proteinExistence type="inferred from homology"/>
<dbReference type="GO" id="GO:0003886">
    <property type="term" value="F:DNA (cytosine-5-)-methyltransferase activity"/>
    <property type="evidence" value="ECO:0007669"/>
    <property type="project" value="UniProtKB-EC"/>
</dbReference>